<dbReference type="EMBL" id="AQHW01000015">
    <property type="protein sequence ID" value="KKB55082.1"/>
    <property type="molecule type" value="Genomic_DNA"/>
</dbReference>
<gene>
    <name evidence="2" type="ORF">HMPREF1536_02535</name>
</gene>
<dbReference type="InterPro" id="IPR023393">
    <property type="entry name" value="START-like_dom_sf"/>
</dbReference>
<evidence type="ECO:0000259" key="1">
    <source>
        <dbReference type="Pfam" id="PF19569"/>
    </source>
</evidence>
<dbReference type="InterPro" id="IPR045736">
    <property type="entry name" value="START_2"/>
</dbReference>
<protein>
    <recommendedName>
        <fullName evidence="1">START-like domain-containing protein</fullName>
    </recommendedName>
</protein>
<dbReference type="Gene3D" id="3.30.530.20">
    <property type="match status" value="1"/>
</dbReference>
<keyword evidence="3" id="KW-1185">Reference proteome</keyword>
<evidence type="ECO:0000313" key="2">
    <source>
        <dbReference type="EMBL" id="KKB55082.1"/>
    </source>
</evidence>
<sequence>MKKEKFHIEYVFDKVSRRSLWNHLTTPPGLSAWFADDVTINNNTYVFKWDRDEQEAEVLAVKPEISIRYRWADEDDDTVYFEFLIHTVELTGATALEITDFAEPDEKKDSINLWDSQVYELKRTLGI</sequence>
<evidence type="ECO:0000313" key="3">
    <source>
        <dbReference type="Proteomes" id="UP000033035"/>
    </source>
</evidence>
<dbReference type="Proteomes" id="UP000033035">
    <property type="component" value="Unassembled WGS sequence"/>
</dbReference>
<dbReference type="AlphaFoldDB" id="A0A0F5JCC6"/>
<accession>A0A0F5JCC6</accession>
<name>A0A0F5JCC6_9BACT</name>
<dbReference type="STRING" id="1203610.HMPREF1536_02535"/>
<dbReference type="PATRIC" id="fig|1203610.3.peg.2603"/>
<dbReference type="HOGENOM" id="CLU_129812_0_0_10"/>
<organism evidence="2 3">
    <name type="scientific">Parabacteroides gordonii MS-1 = DSM 23371</name>
    <dbReference type="NCBI Taxonomy" id="1203610"/>
    <lineage>
        <taxon>Bacteria</taxon>
        <taxon>Pseudomonadati</taxon>
        <taxon>Bacteroidota</taxon>
        <taxon>Bacteroidia</taxon>
        <taxon>Bacteroidales</taxon>
        <taxon>Tannerellaceae</taxon>
        <taxon>Parabacteroides</taxon>
    </lineage>
</organism>
<feature type="domain" description="START-like" evidence="1">
    <location>
        <begin position="2"/>
        <end position="126"/>
    </location>
</feature>
<dbReference type="Pfam" id="PF19569">
    <property type="entry name" value="START_2"/>
    <property type="match status" value="1"/>
</dbReference>
<dbReference type="SUPFAM" id="SSF55961">
    <property type="entry name" value="Bet v1-like"/>
    <property type="match status" value="1"/>
</dbReference>
<comment type="caution">
    <text evidence="2">The sequence shown here is derived from an EMBL/GenBank/DDBJ whole genome shotgun (WGS) entry which is preliminary data.</text>
</comment>
<reference evidence="2 3" key="1">
    <citation type="submission" date="2013-04" db="EMBL/GenBank/DDBJ databases">
        <title>The Genome Sequence of Parabacteroides gordonii DSM 23371.</title>
        <authorList>
            <consortium name="The Broad Institute Genomics Platform"/>
            <person name="Earl A."/>
            <person name="Ward D."/>
            <person name="Feldgarden M."/>
            <person name="Gevers D."/>
            <person name="Martens E."/>
            <person name="Sakamoto M."/>
            <person name="Benno Y."/>
            <person name="Suzuki N."/>
            <person name="Matsunaga N."/>
            <person name="Koshihara K."/>
            <person name="Seki M."/>
            <person name="Komiya H."/>
            <person name="Walker B."/>
            <person name="Young S."/>
            <person name="Zeng Q."/>
            <person name="Gargeya S."/>
            <person name="Fitzgerald M."/>
            <person name="Haas B."/>
            <person name="Abouelleil A."/>
            <person name="Allen A.W."/>
            <person name="Alvarado L."/>
            <person name="Arachchi H.M."/>
            <person name="Berlin A.M."/>
            <person name="Chapman S.B."/>
            <person name="Gainer-Dewar J."/>
            <person name="Goldberg J."/>
            <person name="Griggs A."/>
            <person name="Gujja S."/>
            <person name="Hansen M."/>
            <person name="Howarth C."/>
            <person name="Imamovic A."/>
            <person name="Ireland A."/>
            <person name="Larimer J."/>
            <person name="McCowan C."/>
            <person name="Murphy C."/>
            <person name="Pearson M."/>
            <person name="Poon T.W."/>
            <person name="Priest M."/>
            <person name="Roberts A."/>
            <person name="Saif S."/>
            <person name="Shea T."/>
            <person name="Sisk P."/>
            <person name="Sykes S."/>
            <person name="Wortman J."/>
            <person name="Nusbaum C."/>
            <person name="Birren B."/>
        </authorList>
    </citation>
    <scope>NUCLEOTIDE SEQUENCE [LARGE SCALE GENOMIC DNA]</scope>
    <source>
        <strain evidence="2 3">MS-1</strain>
    </source>
</reference>
<proteinExistence type="predicted"/>
<dbReference type="RefSeq" id="WP_028729875.1">
    <property type="nucleotide sequence ID" value="NZ_KE386764.1"/>
</dbReference>